<proteinExistence type="predicted"/>
<dbReference type="EMBL" id="OW240914">
    <property type="protein sequence ID" value="CAH2276614.1"/>
    <property type="molecule type" value="Genomic_DNA"/>
</dbReference>
<dbReference type="AlphaFoldDB" id="A0AAD1RRV4"/>
<sequence>RINCVLPSTCTINSMYQQHHDPKHALSHLTMSGIGFLVKLPCKKKRERSGSSNAVRELFGAYRVRQMATAPAPARMAHNPQHLRQTVKPKKAPQ</sequence>
<organism evidence="2 3">
    <name type="scientific">Pelobates cultripes</name>
    <name type="common">Western spadefoot toad</name>
    <dbReference type="NCBI Taxonomy" id="61616"/>
    <lineage>
        <taxon>Eukaryota</taxon>
        <taxon>Metazoa</taxon>
        <taxon>Chordata</taxon>
        <taxon>Craniata</taxon>
        <taxon>Vertebrata</taxon>
        <taxon>Euteleostomi</taxon>
        <taxon>Amphibia</taxon>
        <taxon>Batrachia</taxon>
        <taxon>Anura</taxon>
        <taxon>Pelobatoidea</taxon>
        <taxon>Pelobatidae</taxon>
        <taxon>Pelobates</taxon>
    </lineage>
</organism>
<protein>
    <submittedName>
        <fullName evidence="2">Uncharacterized protein</fullName>
    </submittedName>
</protein>
<reference evidence="2" key="1">
    <citation type="submission" date="2022-03" db="EMBL/GenBank/DDBJ databases">
        <authorList>
            <person name="Alioto T."/>
            <person name="Alioto T."/>
            <person name="Gomez Garrido J."/>
        </authorList>
    </citation>
    <scope>NUCLEOTIDE SEQUENCE</scope>
</reference>
<feature type="non-terminal residue" evidence="2">
    <location>
        <position position="1"/>
    </location>
</feature>
<evidence type="ECO:0000313" key="2">
    <source>
        <dbReference type="EMBL" id="CAH2276614.1"/>
    </source>
</evidence>
<feature type="non-terminal residue" evidence="2">
    <location>
        <position position="94"/>
    </location>
</feature>
<feature type="compositionally biased region" description="Basic residues" evidence="1">
    <location>
        <begin position="85"/>
        <end position="94"/>
    </location>
</feature>
<keyword evidence="3" id="KW-1185">Reference proteome</keyword>
<gene>
    <name evidence="2" type="ORF">PECUL_23A060807</name>
</gene>
<evidence type="ECO:0000313" key="3">
    <source>
        <dbReference type="Proteomes" id="UP001295444"/>
    </source>
</evidence>
<evidence type="ECO:0000256" key="1">
    <source>
        <dbReference type="SAM" id="MobiDB-lite"/>
    </source>
</evidence>
<accession>A0AAD1RRV4</accession>
<dbReference type="Proteomes" id="UP001295444">
    <property type="component" value="Chromosome 03"/>
</dbReference>
<feature type="region of interest" description="Disordered" evidence="1">
    <location>
        <begin position="71"/>
        <end position="94"/>
    </location>
</feature>
<name>A0AAD1RRV4_PELCU</name>